<dbReference type="EMBL" id="CAADRM010000004">
    <property type="protein sequence ID" value="VFU11277.1"/>
    <property type="molecule type" value="Genomic_DNA"/>
</dbReference>
<reference evidence="1" key="1">
    <citation type="submission" date="2019-03" db="EMBL/GenBank/DDBJ databases">
        <authorList>
            <person name="Hao L."/>
        </authorList>
    </citation>
    <scope>NUCLEOTIDE SEQUENCE</scope>
</reference>
<sequence length="108" mass="11791">MLKTAVICAVALPVLSGCAGYNRDLLNRDYTVMTDEELLTYYYDLSSAIDRCAQDPGRATVGVGSGVGLGRLGVWLGLSRGFATCDPQRLIQRQARVRLELRQRGLSP</sequence>
<protein>
    <recommendedName>
        <fullName evidence="2">Lipoprotein</fullName>
    </recommendedName>
</protein>
<accession>A0A485LW85</accession>
<evidence type="ECO:0000313" key="1">
    <source>
        <dbReference type="EMBL" id="VFU11277.1"/>
    </source>
</evidence>
<dbReference type="AlphaFoldDB" id="A0A485LW85"/>
<dbReference type="PROSITE" id="PS51257">
    <property type="entry name" value="PROKAR_LIPOPROTEIN"/>
    <property type="match status" value="1"/>
</dbReference>
<name>A0A485LW85_9ZZZZ</name>
<proteinExistence type="predicted"/>
<gene>
    <name evidence="1" type="ORF">SCFA_1010006</name>
</gene>
<evidence type="ECO:0008006" key="2">
    <source>
        <dbReference type="Google" id="ProtNLM"/>
    </source>
</evidence>
<organism evidence="1">
    <name type="scientific">anaerobic digester metagenome</name>
    <dbReference type="NCBI Taxonomy" id="1263854"/>
    <lineage>
        <taxon>unclassified sequences</taxon>
        <taxon>metagenomes</taxon>
        <taxon>ecological metagenomes</taxon>
    </lineage>
</organism>